<evidence type="ECO:0000256" key="1">
    <source>
        <dbReference type="ARBA" id="ARBA00023157"/>
    </source>
</evidence>
<organism evidence="4 5">
    <name type="scientific">Cylicocyclus nassatus</name>
    <name type="common">Nematode worm</name>
    <dbReference type="NCBI Taxonomy" id="53992"/>
    <lineage>
        <taxon>Eukaryota</taxon>
        <taxon>Metazoa</taxon>
        <taxon>Ecdysozoa</taxon>
        <taxon>Nematoda</taxon>
        <taxon>Chromadorea</taxon>
        <taxon>Rhabditida</taxon>
        <taxon>Rhabditina</taxon>
        <taxon>Rhabditomorpha</taxon>
        <taxon>Strongyloidea</taxon>
        <taxon>Strongylidae</taxon>
        <taxon>Cylicocyclus</taxon>
    </lineage>
</organism>
<dbReference type="EMBL" id="CATQJL010000223">
    <property type="protein sequence ID" value="CAJ0599861.1"/>
    <property type="molecule type" value="Genomic_DNA"/>
</dbReference>
<keyword evidence="5" id="KW-1185">Reference proteome</keyword>
<feature type="domain" description="Peptidase S1" evidence="3">
    <location>
        <begin position="103"/>
        <end position="370"/>
    </location>
</feature>
<proteinExistence type="inferred from homology"/>
<protein>
    <recommendedName>
        <fullName evidence="3">Peptidase S1 domain-containing protein</fullName>
    </recommendedName>
</protein>
<name>A0AA36GXA2_CYLNA</name>
<dbReference type="InterPro" id="IPR001254">
    <property type="entry name" value="Trypsin_dom"/>
</dbReference>
<dbReference type="SUPFAM" id="SSF50494">
    <property type="entry name" value="Trypsin-like serine proteases"/>
    <property type="match status" value="1"/>
</dbReference>
<evidence type="ECO:0000313" key="5">
    <source>
        <dbReference type="Proteomes" id="UP001176961"/>
    </source>
</evidence>
<keyword evidence="1" id="KW-1015">Disulfide bond</keyword>
<evidence type="ECO:0000259" key="3">
    <source>
        <dbReference type="PROSITE" id="PS50240"/>
    </source>
</evidence>
<evidence type="ECO:0000256" key="2">
    <source>
        <dbReference type="ARBA" id="ARBA00024195"/>
    </source>
</evidence>
<sequence length="377" mass="43268">MADVRNMSNYLPKCVVYVLARSASLSHGFVAVYDRCMSLFATTAVYINKIRRVMITPFFGLLLIAKTAALSWSTDIYDKNTCGLPMEGYEAYPFTEEATRQERISSVRAMRGEVPWSVFLDLSYWNNFCEGTLITRRHVLTAAHCFARKENMDECKKEDMAYPHDALDFAQAYVGGRCRHFDRDACDDEELGEKISISRVYFDEFFLYNCHGKQNLALIELEEDVPAKYHHICLPFLYDAEKLVESPHLRMTSYGYISDPGDDPDADLEVQPYLQKLDLGESMSQEECKRMSKQKPEGTFCTYGMNSVNYCKTVSGGGVTTMIDGKAYLMGVVSFGKWCKEMKHKEGPKVQIHTDIMYQSKLIDKFVRDWHNILCRD</sequence>
<dbReference type="PROSITE" id="PS50240">
    <property type="entry name" value="TRYPSIN_DOM"/>
    <property type="match status" value="1"/>
</dbReference>
<dbReference type="GO" id="GO:0004252">
    <property type="term" value="F:serine-type endopeptidase activity"/>
    <property type="evidence" value="ECO:0007669"/>
    <property type="project" value="InterPro"/>
</dbReference>
<dbReference type="AlphaFoldDB" id="A0AA36GXA2"/>
<evidence type="ECO:0000313" key="4">
    <source>
        <dbReference type="EMBL" id="CAJ0599861.1"/>
    </source>
</evidence>
<dbReference type="Proteomes" id="UP001176961">
    <property type="component" value="Unassembled WGS sequence"/>
</dbReference>
<comment type="similarity">
    <text evidence="2">Belongs to the peptidase S1 family. CLIP subfamily.</text>
</comment>
<dbReference type="InterPro" id="IPR018114">
    <property type="entry name" value="TRYPSIN_HIS"/>
</dbReference>
<accession>A0AA36GXA2</accession>
<dbReference type="PANTHER" id="PTHR24256">
    <property type="entry name" value="TRYPTASE-RELATED"/>
    <property type="match status" value="1"/>
</dbReference>
<dbReference type="InterPro" id="IPR051487">
    <property type="entry name" value="Ser/Thr_Proteases_Immune/Dev"/>
</dbReference>
<dbReference type="InterPro" id="IPR043504">
    <property type="entry name" value="Peptidase_S1_PA_chymotrypsin"/>
</dbReference>
<dbReference type="Gene3D" id="2.40.10.10">
    <property type="entry name" value="Trypsin-like serine proteases"/>
    <property type="match status" value="1"/>
</dbReference>
<dbReference type="PROSITE" id="PS00134">
    <property type="entry name" value="TRYPSIN_HIS"/>
    <property type="match status" value="1"/>
</dbReference>
<gene>
    <name evidence="4" type="ORF">CYNAS_LOCUS11844</name>
</gene>
<dbReference type="Pfam" id="PF00089">
    <property type="entry name" value="Trypsin"/>
    <property type="match status" value="2"/>
</dbReference>
<comment type="caution">
    <text evidence="4">The sequence shown here is derived from an EMBL/GenBank/DDBJ whole genome shotgun (WGS) entry which is preliminary data.</text>
</comment>
<reference evidence="4" key="1">
    <citation type="submission" date="2023-07" db="EMBL/GenBank/DDBJ databases">
        <authorList>
            <consortium name="CYATHOMIX"/>
        </authorList>
    </citation>
    <scope>NUCLEOTIDE SEQUENCE</scope>
    <source>
        <strain evidence="4">N/A</strain>
    </source>
</reference>
<dbReference type="InterPro" id="IPR009003">
    <property type="entry name" value="Peptidase_S1_PA"/>
</dbReference>
<dbReference type="GO" id="GO:0006508">
    <property type="term" value="P:proteolysis"/>
    <property type="evidence" value="ECO:0007669"/>
    <property type="project" value="InterPro"/>
</dbReference>
<dbReference type="SMART" id="SM00020">
    <property type="entry name" value="Tryp_SPc"/>
    <property type="match status" value="1"/>
</dbReference>